<evidence type="ECO:0000313" key="12">
    <source>
        <dbReference type="Proteomes" id="UP000789595"/>
    </source>
</evidence>
<evidence type="ECO:0000256" key="1">
    <source>
        <dbReference type="ARBA" id="ARBA00004496"/>
    </source>
</evidence>
<evidence type="ECO:0000256" key="3">
    <source>
        <dbReference type="ARBA" id="ARBA00009352"/>
    </source>
</evidence>
<reference evidence="11" key="2">
    <citation type="submission" date="2021-11" db="EMBL/GenBank/DDBJ databases">
        <authorList>
            <consortium name="Genoscope - CEA"/>
            <person name="William W."/>
        </authorList>
    </citation>
    <scope>NUCLEOTIDE SEQUENCE</scope>
</reference>
<dbReference type="AlphaFoldDB" id="A0A7S4A8F3"/>
<keyword evidence="6" id="KW-0733">Signal recognition particle</keyword>
<dbReference type="GO" id="GO:0005730">
    <property type="term" value="C:nucleolus"/>
    <property type="evidence" value="ECO:0007669"/>
    <property type="project" value="UniProtKB-SubCell"/>
</dbReference>
<dbReference type="InterPro" id="IPR026258">
    <property type="entry name" value="SRP68"/>
</dbReference>
<evidence type="ECO:0000256" key="9">
    <source>
        <dbReference type="ARBA" id="ARBA00029498"/>
    </source>
</evidence>
<dbReference type="GO" id="GO:0030942">
    <property type="term" value="F:endoplasmic reticulum signal peptide binding"/>
    <property type="evidence" value="ECO:0007669"/>
    <property type="project" value="InterPro"/>
</dbReference>
<proteinExistence type="inferred from homology"/>
<dbReference type="Gene3D" id="1.10.3450.40">
    <property type="entry name" value="Signal recognition particle, SRP68 subunit, RNA-binding domain"/>
    <property type="match status" value="1"/>
</dbReference>
<dbReference type="GO" id="GO:0008312">
    <property type="term" value="F:7S RNA binding"/>
    <property type="evidence" value="ECO:0007669"/>
    <property type="project" value="InterPro"/>
</dbReference>
<dbReference type="OrthoDB" id="10255118at2759"/>
<dbReference type="Proteomes" id="UP000789595">
    <property type="component" value="Unassembled WGS sequence"/>
</dbReference>
<evidence type="ECO:0000256" key="4">
    <source>
        <dbReference type="ARBA" id="ARBA00022490"/>
    </source>
</evidence>
<evidence type="ECO:0000313" key="10">
    <source>
        <dbReference type="EMBL" id="CAE0707075.1"/>
    </source>
</evidence>
<dbReference type="InterPro" id="IPR038253">
    <property type="entry name" value="SRP68_N_sf"/>
</dbReference>
<evidence type="ECO:0000256" key="8">
    <source>
        <dbReference type="ARBA" id="ARBA00023274"/>
    </source>
</evidence>
<dbReference type="PANTHER" id="PTHR12860:SF0">
    <property type="entry name" value="SIGNAL RECOGNITION PARTICLE SUBUNIT SRP68"/>
    <property type="match status" value="1"/>
</dbReference>
<organism evidence="10">
    <name type="scientific">Pelagomonas calceolata</name>
    <dbReference type="NCBI Taxonomy" id="35677"/>
    <lineage>
        <taxon>Eukaryota</taxon>
        <taxon>Sar</taxon>
        <taxon>Stramenopiles</taxon>
        <taxon>Ochrophyta</taxon>
        <taxon>Pelagophyceae</taxon>
        <taxon>Pelagomonadales</taxon>
        <taxon>Pelagomonadaceae</taxon>
        <taxon>Pelagomonas</taxon>
    </lineage>
</organism>
<keyword evidence="5" id="KW-0694">RNA-binding</keyword>
<reference evidence="10" key="1">
    <citation type="submission" date="2021-01" db="EMBL/GenBank/DDBJ databases">
        <authorList>
            <person name="Corre E."/>
            <person name="Pelletier E."/>
            <person name="Niang G."/>
            <person name="Scheremetjew M."/>
            <person name="Finn R."/>
            <person name="Kale V."/>
            <person name="Holt S."/>
            <person name="Cochrane G."/>
            <person name="Meng A."/>
            <person name="Brown T."/>
            <person name="Cohen L."/>
        </authorList>
    </citation>
    <scope>NUCLEOTIDE SEQUENCE</scope>
    <source>
        <strain evidence="10">CCMP1756</strain>
    </source>
</reference>
<keyword evidence="7" id="KW-0539">Nucleus</keyword>
<dbReference type="GO" id="GO:0005047">
    <property type="term" value="F:signal recognition particle binding"/>
    <property type="evidence" value="ECO:0007669"/>
    <property type="project" value="InterPro"/>
</dbReference>
<keyword evidence="8" id="KW-0687">Ribonucleoprotein</keyword>
<keyword evidence="12" id="KW-1185">Reference proteome</keyword>
<evidence type="ECO:0000313" key="11">
    <source>
        <dbReference type="EMBL" id="CAH0379314.1"/>
    </source>
</evidence>
<dbReference type="PANTHER" id="PTHR12860">
    <property type="entry name" value="SIGNAL RECOGNITION PARTICLE 68 KDA PROTEIN"/>
    <property type="match status" value="1"/>
</dbReference>
<comment type="similarity">
    <text evidence="3">Belongs to the SRP68 family.</text>
</comment>
<protein>
    <recommendedName>
        <fullName evidence="9">Signal recognition particle subunit SRP68</fullName>
    </recommendedName>
</protein>
<evidence type="ECO:0000256" key="5">
    <source>
        <dbReference type="ARBA" id="ARBA00022884"/>
    </source>
</evidence>
<evidence type="ECO:0000256" key="6">
    <source>
        <dbReference type="ARBA" id="ARBA00023135"/>
    </source>
</evidence>
<keyword evidence="4" id="KW-0963">Cytoplasm</keyword>
<accession>A0A7S4A8F3</accession>
<name>A0A7S4A8F3_9STRA</name>
<dbReference type="GO" id="GO:0006614">
    <property type="term" value="P:SRP-dependent cotranslational protein targeting to membrane"/>
    <property type="evidence" value="ECO:0007669"/>
    <property type="project" value="InterPro"/>
</dbReference>
<dbReference type="EMBL" id="HBIW01026112">
    <property type="protein sequence ID" value="CAE0707075.1"/>
    <property type="molecule type" value="Transcribed_RNA"/>
</dbReference>
<comment type="subcellular location">
    <subcellularLocation>
        <location evidence="1">Cytoplasm</location>
    </subcellularLocation>
    <subcellularLocation>
        <location evidence="2">Nucleus</location>
        <location evidence="2">Nucleolus</location>
    </subcellularLocation>
</comment>
<dbReference type="EMBL" id="CAKKNE010000006">
    <property type="protein sequence ID" value="CAH0379314.1"/>
    <property type="molecule type" value="Genomic_DNA"/>
</dbReference>
<dbReference type="GO" id="GO:0005786">
    <property type="term" value="C:signal recognition particle, endoplasmic reticulum targeting"/>
    <property type="evidence" value="ECO:0007669"/>
    <property type="project" value="UniProtKB-KW"/>
</dbReference>
<gene>
    <name evidence="10" type="ORF">PCAL00307_LOCUS22526</name>
    <name evidence="11" type="ORF">PECAL_6P09300</name>
</gene>
<dbReference type="Pfam" id="PF16969">
    <property type="entry name" value="SRP68"/>
    <property type="match status" value="2"/>
</dbReference>
<sequence>MMNEPSYHNKFVLHALLHKIDVQNGFRHSENLANYRMRCTRQLRRLRKKLTTPHSDSKLMTLGSPGPKRDSYHLLIQAFLAERARAHAMESKQYLSGNIKMNVATEQTRKKYAERRLCQRLVKAAAHSNTLRALCITMGDYALARECNAYADWIDGLTLESKGDYNHAATAFERACDIYNIFAKCHGDTACLDPFQNQAIDCSKATRRCNLAGGSTHSLEISNMDKQDSCKVVNLTCGLESSGSIFVNWCGSSPEITAEEVKRRLRVCGPLKYPRIFDVPSGGTAGLCCQNIRQPAISLSSLPNEVQYAQKMIHLEDIIRAAISEQDAKTQGDFSLELLVARTTYEKLDLLYQRCDAAVIERASEWRWVTLGAIIAQVCNASLDSVINPRIPDDVIHLYDKMIEVTKEMAALTVLRDAKDETLAERLHGRNAALRAYRCYFLAETFCVHMDESHTASALLRHTIYLADHASQEAEACEVPVLSIETAHLSDAAQASLSRVKAARCLDHLHRKYARESTFSQSTLTMFLGVLDIHVSDLLAVSSASCFQASGVPCKPILFNLGHVYLNLPSFQTKTNEKGVSGLFGWFRS</sequence>
<evidence type="ECO:0000256" key="2">
    <source>
        <dbReference type="ARBA" id="ARBA00004604"/>
    </source>
</evidence>
<evidence type="ECO:0000256" key="7">
    <source>
        <dbReference type="ARBA" id="ARBA00023242"/>
    </source>
</evidence>